<feature type="compositionally biased region" description="Polar residues" evidence="1">
    <location>
        <begin position="57"/>
        <end position="68"/>
    </location>
</feature>
<feature type="region of interest" description="Disordered" evidence="1">
    <location>
        <begin position="180"/>
        <end position="217"/>
    </location>
</feature>
<feature type="compositionally biased region" description="Polar residues" evidence="1">
    <location>
        <begin position="21"/>
        <end position="46"/>
    </location>
</feature>
<dbReference type="Proteomes" id="UP000053317">
    <property type="component" value="Unassembled WGS sequence"/>
</dbReference>
<comment type="caution">
    <text evidence="2">The sequence shown here is derived from an EMBL/GenBank/DDBJ whole genome shotgun (WGS) entry which is preliminary data.</text>
</comment>
<gene>
    <name evidence="2" type="ORF">UCRPC4_g04303</name>
</gene>
<sequence length="449" mass="50304">MAHMFDFHRGGQPSYPYGPSDQDQTYSYRGQIPRSSTLANSLTSRQLPLPALPIRANGQTSGISQSCSLPPIQTARTPPQYSGATSKSSTISPAEVSSAPRASSIPEGGIASSGDVEGRRSTSTITPSGSGPYQPLAPRSISDEENDDDQYARRETLVPDIVIPPMYEWGSHVAIAQKQNCGRRTAKTEPDEFDLSDPNKRRALDKRNDHTNAERHRRNDHKNLAMDLYIQTPIKFLQMAGWHDQAKEPIKKVQLHAAVIYMNDLARTCTNIYNSERHLKQTVARQEEEIRMLKLELQDRRPSLSSKTDSSVNTSSVSSSFKSEPPTPDGHEPYSFMEPRVPASGPSTPAFSLRSSPMPRSRPASRANSPPRTLLPHPLSSNSDFHFPTHHKRKPDESSWANLNRPFDHSDFQFPNQHKRKPEDQEWVILNKPMDQPDAVQLSPKRARY</sequence>
<name>A0A0G2GT72_PHACM</name>
<accession>A0A0G2GT72</accession>
<protein>
    <submittedName>
        <fullName evidence="2">Uncharacterized protein</fullName>
    </submittedName>
</protein>
<proteinExistence type="predicted"/>
<feature type="compositionally biased region" description="Basic and acidic residues" evidence="1">
    <location>
        <begin position="197"/>
        <end position="214"/>
    </location>
</feature>
<organism evidence="2 3">
    <name type="scientific">Phaeomoniella chlamydospora</name>
    <name type="common">Phaeoacremonium chlamydosporum</name>
    <dbReference type="NCBI Taxonomy" id="158046"/>
    <lineage>
        <taxon>Eukaryota</taxon>
        <taxon>Fungi</taxon>
        <taxon>Dikarya</taxon>
        <taxon>Ascomycota</taxon>
        <taxon>Pezizomycotina</taxon>
        <taxon>Eurotiomycetes</taxon>
        <taxon>Chaetothyriomycetidae</taxon>
        <taxon>Phaeomoniellales</taxon>
        <taxon>Phaeomoniellaceae</taxon>
        <taxon>Phaeomoniella</taxon>
    </lineage>
</organism>
<evidence type="ECO:0000256" key="1">
    <source>
        <dbReference type="SAM" id="MobiDB-lite"/>
    </source>
</evidence>
<feature type="compositionally biased region" description="Low complexity" evidence="1">
    <location>
        <begin position="303"/>
        <end position="323"/>
    </location>
</feature>
<keyword evidence="3" id="KW-1185">Reference proteome</keyword>
<feature type="compositionally biased region" description="Polar residues" evidence="1">
    <location>
        <begin position="74"/>
        <end position="92"/>
    </location>
</feature>
<dbReference type="AlphaFoldDB" id="A0A0G2GT72"/>
<evidence type="ECO:0000313" key="3">
    <source>
        <dbReference type="Proteomes" id="UP000053317"/>
    </source>
</evidence>
<feature type="region of interest" description="Disordered" evidence="1">
    <location>
        <begin position="1"/>
        <end position="152"/>
    </location>
</feature>
<dbReference type="EMBL" id="LCWF01000103">
    <property type="protein sequence ID" value="KKY19980.1"/>
    <property type="molecule type" value="Genomic_DNA"/>
</dbReference>
<feature type="region of interest" description="Disordered" evidence="1">
    <location>
        <begin position="300"/>
        <end position="426"/>
    </location>
</feature>
<feature type="compositionally biased region" description="Low complexity" evidence="1">
    <location>
        <begin position="121"/>
        <end position="132"/>
    </location>
</feature>
<reference evidence="2 3" key="1">
    <citation type="submission" date="2015-05" db="EMBL/GenBank/DDBJ databases">
        <title>Distinctive expansion of gene families associated with plant cell wall degradation and secondary metabolism in the genomes of grapevine trunk pathogens.</title>
        <authorList>
            <person name="Lawrence D.P."/>
            <person name="Travadon R."/>
            <person name="Rolshausen P.E."/>
            <person name="Baumgartner K."/>
        </authorList>
    </citation>
    <scope>NUCLEOTIDE SEQUENCE [LARGE SCALE GENOMIC DNA]</scope>
    <source>
        <strain evidence="2">UCRPC4</strain>
    </source>
</reference>
<feature type="compositionally biased region" description="Low complexity" evidence="1">
    <location>
        <begin position="354"/>
        <end position="372"/>
    </location>
</feature>
<evidence type="ECO:0000313" key="2">
    <source>
        <dbReference type="EMBL" id="KKY19980.1"/>
    </source>
</evidence>
<reference evidence="2 3" key="2">
    <citation type="submission" date="2015-05" db="EMBL/GenBank/DDBJ databases">
        <authorList>
            <person name="Morales-Cruz A."/>
            <person name="Amrine K.C."/>
            <person name="Cantu D."/>
        </authorList>
    </citation>
    <scope>NUCLEOTIDE SEQUENCE [LARGE SCALE GENOMIC DNA]</scope>
    <source>
        <strain evidence="2">UCRPC4</strain>
    </source>
</reference>